<protein>
    <recommendedName>
        <fullName evidence="1">Nucleoplasmin-like domain-containing protein</fullName>
    </recommendedName>
</protein>
<dbReference type="AlphaFoldDB" id="K7NRR9"/>
<evidence type="ECO:0000313" key="3">
    <source>
        <dbReference type="EMBL" id="AEX13439.1"/>
    </source>
</evidence>
<dbReference type="EMBL" id="JQ022488">
    <property type="protein sequence ID" value="AEX13438.1"/>
    <property type="molecule type" value="Genomic_DNA"/>
</dbReference>
<dbReference type="EMBL" id="JQ022489">
    <property type="protein sequence ID" value="AEX13439.1"/>
    <property type="molecule type" value="Genomic_DNA"/>
</dbReference>
<evidence type="ECO:0000313" key="2">
    <source>
        <dbReference type="EMBL" id="AEX13438.1"/>
    </source>
</evidence>
<feature type="non-terminal residue" evidence="2">
    <location>
        <position position="1"/>
    </location>
</feature>
<reference evidence="2" key="1">
    <citation type="submission" date="2011-11" db="EMBL/GenBank/DDBJ databases">
        <title>Nucleotide Diversity and Divergence in the Loblolly Pine Gene Space.</title>
        <authorList>
            <person name="Neale D.B."/>
            <person name="Wegrzyn J.L."/>
            <person name="Lee J.M."/>
            <person name="Eckert A.J."/>
            <person name="Liechty J.D."/>
            <person name="Stevens K.A."/>
            <person name="Langley C.H."/>
        </authorList>
    </citation>
    <scope>NUCLEOTIDE SEQUENCE</scope>
    <source>
        <strain evidence="3">3823</strain>
        <strain evidence="2">3828</strain>
        <tissue evidence="2">Megagametophyte</tissue>
    </source>
</reference>
<proteinExistence type="predicted"/>
<dbReference type="Pfam" id="PF17800">
    <property type="entry name" value="NPL"/>
    <property type="match status" value="1"/>
</dbReference>
<feature type="domain" description="Nucleoplasmin-like" evidence="1">
    <location>
        <begin position="1"/>
        <end position="43"/>
    </location>
</feature>
<gene>
    <name evidence="2" type="ORF">UMN_2958_01</name>
</gene>
<sequence>HLSQAALGEIQNAKESERSLINAHVDNKKVVLGALTYGKCDQF</sequence>
<name>K7NRR9_PINTA</name>
<dbReference type="InterPro" id="IPR041232">
    <property type="entry name" value="NPL"/>
</dbReference>
<organism evidence="2">
    <name type="scientific">Pinus taeda</name>
    <name type="common">Loblolly pine</name>
    <dbReference type="NCBI Taxonomy" id="3352"/>
    <lineage>
        <taxon>Eukaryota</taxon>
        <taxon>Viridiplantae</taxon>
        <taxon>Streptophyta</taxon>
        <taxon>Embryophyta</taxon>
        <taxon>Tracheophyta</taxon>
        <taxon>Spermatophyta</taxon>
        <taxon>Pinopsida</taxon>
        <taxon>Pinidae</taxon>
        <taxon>Conifers I</taxon>
        <taxon>Pinales</taxon>
        <taxon>Pinaceae</taxon>
        <taxon>Pinus</taxon>
        <taxon>Pinus subgen. Pinus</taxon>
    </lineage>
</organism>
<evidence type="ECO:0000259" key="1">
    <source>
        <dbReference type="Pfam" id="PF17800"/>
    </source>
</evidence>
<accession>K7NRR9</accession>